<evidence type="ECO:0000313" key="3">
    <source>
        <dbReference type="Proteomes" id="UP001597260"/>
    </source>
</evidence>
<dbReference type="EMBL" id="JBHTMP010000067">
    <property type="protein sequence ID" value="MFD1325103.1"/>
    <property type="molecule type" value="Genomic_DNA"/>
</dbReference>
<dbReference type="Proteomes" id="UP001597260">
    <property type="component" value="Unassembled WGS sequence"/>
</dbReference>
<keyword evidence="1" id="KW-0732">Signal</keyword>
<keyword evidence="3" id="KW-1185">Reference proteome</keyword>
<protein>
    <submittedName>
        <fullName evidence="2">Peptidase inhibitor family I36 protein</fullName>
    </submittedName>
</protein>
<evidence type="ECO:0000313" key="2">
    <source>
        <dbReference type="EMBL" id="MFD1325103.1"/>
    </source>
</evidence>
<sequence>MATLKRIFAQATLAIVGAAALVAASPTVASAAEPTPRNGVCEGGEICFYYLDDRGGSLSDFTVSVANYGDAQPTCYDFKSAGSGQGQCIKNNAWSAWNRSSQTVRVYYNSNYGGSYENVTAGTVRNFSTVRDNNASHKFL</sequence>
<feature type="signal peptide" evidence="1">
    <location>
        <begin position="1"/>
        <end position="31"/>
    </location>
</feature>
<comment type="caution">
    <text evidence="2">The sequence shown here is derived from an EMBL/GenBank/DDBJ whole genome shotgun (WGS) entry which is preliminary data.</text>
</comment>
<name>A0ABW3YR16_9ACTN</name>
<feature type="chain" id="PRO_5047344341" evidence="1">
    <location>
        <begin position="32"/>
        <end position="140"/>
    </location>
</feature>
<reference evidence="3" key="1">
    <citation type="journal article" date="2019" name="Int. J. Syst. Evol. Microbiol.">
        <title>The Global Catalogue of Microorganisms (GCM) 10K type strain sequencing project: providing services to taxonomists for standard genome sequencing and annotation.</title>
        <authorList>
            <consortium name="The Broad Institute Genomics Platform"/>
            <consortium name="The Broad Institute Genome Sequencing Center for Infectious Disease"/>
            <person name="Wu L."/>
            <person name="Ma J."/>
        </authorList>
    </citation>
    <scope>NUCLEOTIDE SEQUENCE [LARGE SCALE GENOMIC DNA]</scope>
    <source>
        <strain evidence="3">JCM 31037</strain>
    </source>
</reference>
<accession>A0ABW3YR16</accession>
<dbReference type="Pfam" id="PF03995">
    <property type="entry name" value="Inhibitor_I36"/>
    <property type="match status" value="1"/>
</dbReference>
<dbReference type="RefSeq" id="WP_377576852.1">
    <property type="nucleotide sequence ID" value="NZ_JBHTMP010000067.1"/>
</dbReference>
<proteinExistence type="predicted"/>
<organism evidence="2 3">
    <name type="scientific">Micromonospora sonneratiae</name>
    <dbReference type="NCBI Taxonomy" id="1184706"/>
    <lineage>
        <taxon>Bacteria</taxon>
        <taxon>Bacillati</taxon>
        <taxon>Actinomycetota</taxon>
        <taxon>Actinomycetes</taxon>
        <taxon>Micromonosporales</taxon>
        <taxon>Micromonosporaceae</taxon>
        <taxon>Micromonospora</taxon>
    </lineage>
</organism>
<evidence type="ECO:0000256" key="1">
    <source>
        <dbReference type="SAM" id="SignalP"/>
    </source>
</evidence>
<gene>
    <name evidence="2" type="ORF">ACFQ4H_28855</name>
</gene>